<dbReference type="GO" id="GO:0008374">
    <property type="term" value="F:O-acyltransferase activity"/>
    <property type="evidence" value="ECO:0007669"/>
    <property type="project" value="InterPro"/>
</dbReference>
<sequence>MSMLLADWRKTSNPKAIPTIPVAKSDRRKKKRTMWGAVMGLVVMLWFSLMYVVEFLMRLCWICDRKTVISGGDGVELWQRKLATAQFRLEDMKIVKQVVANALRSMAHKPTDPERVTTVEKGLVMVQEAVYAVVTENLSQIRQEVAGLCGKLGKVQTQMGDVQAALRRM</sequence>
<evidence type="ECO:0000313" key="3">
    <source>
        <dbReference type="Proteomes" id="UP000030645"/>
    </source>
</evidence>
<dbReference type="AlphaFoldDB" id="W9SMI1"/>
<reference evidence="3" key="1">
    <citation type="submission" date="2013-01" db="EMBL/GenBank/DDBJ databases">
        <title>Draft Genome Sequence of a Mulberry Tree, Morus notabilis C.K. Schneid.</title>
        <authorList>
            <person name="He N."/>
            <person name="Zhao S."/>
        </authorList>
    </citation>
    <scope>NUCLEOTIDE SEQUENCE</scope>
</reference>
<evidence type="ECO:0000313" key="2">
    <source>
        <dbReference type="EMBL" id="EXC17314.1"/>
    </source>
</evidence>
<proteinExistence type="predicted"/>
<keyword evidence="3" id="KW-1185">Reference proteome</keyword>
<name>W9SMI1_9ROSA</name>
<keyword evidence="1" id="KW-0472">Membrane</keyword>
<dbReference type="Proteomes" id="UP000030645">
    <property type="component" value="Unassembled WGS sequence"/>
</dbReference>
<keyword evidence="1" id="KW-1133">Transmembrane helix</keyword>
<evidence type="ECO:0000256" key="1">
    <source>
        <dbReference type="SAM" id="Phobius"/>
    </source>
</evidence>
<dbReference type="STRING" id="981085.W9SMI1"/>
<gene>
    <name evidence="2" type="ORF">L484_027502</name>
</gene>
<dbReference type="PANTHER" id="PTHR31650">
    <property type="entry name" value="O-ACYLTRANSFERASE (WSD1-LIKE) FAMILY PROTEIN"/>
    <property type="match status" value="1"/>
</dbReference>
<dbReference type="EMBL" id="KE345811">
    <property type="protein sequence ID" value="EXC17314.1"/>
    <property type="molecule type" value="Genomic_DNA"/>
</dbReference>
<dbReference type="PANTHER" id="PTHR31650:SF41">
    <property type="entry name" value="O-ACYLTRANSFERASE WSD1-LIKE ISOFORM X1"/>
    <property type="match status" value="1"/>
</dbReference>
<dbReference type="GO" id="GO:0019432">
    <property type="term" value="P:triglyceride biosynthetic process"/>
    <property type="evidence" value="ECO:0007669"/>
    <property type="project" value="TreeGrafter"/>
</dbReference>
<keyword evidence="1" id="KW-0812">Transmembrane</keyword>
<dbReference type="GO" id="GO:0005886">
    <property type="term" value="C:plasma membrane"/>
    <property type="evidence" value="ECO:0007669"/>
    <property type="project" value="TreeGrafter"/>
</dbReference>
<protein>
    <submittedName>
        <fullName evidence="2">Uncharacterized protein</fullName>
    </submittedName>
</protein>
<feature type="transmembrane region" description="Helical" evidence="1">
    <location>
        <begin position="34"/>
        <end position="53"/>
    </location>
</feature>
<accession>W9SMI1</accession>
<organism evidence="2 3">
    <name type="scientific">Morus notabilis</name>
    <dbReference type="NCBI Taxonomy" id="981085"/>
    <lineage>
        <taxon>Eukaryota</taxon>
        <taxon>Viridiplantae</taxon>
        <taxon>Streptophyta</taxon>
        <taxon>Embryophyta</taxon>
        <taxon>Tracheophyta</taxon>
        <taxon>Spermatophyta</taxon>
        <taxon>Magnoliopsida</taxon>
        <taxon>eudicotyledons</taxon>
        <taxon>Gunneridae</taxon>
        <taxon>Pentapetalae</taxon>
        <taxon>rosids</taxon>
        <taxon>fabids</taxon>
        <taxon>Rosales</taxon>
        <taxon>Moraceae</taxon>
        <taxon>Moreae</taxon>
        <taxon>Morus</taxon>
    </lineage>
</organism>
<dbReference type="InterPro" id="IPR045034">
    <property type="entry name" value="O-acyltransferase_WSD1-like"/>
</dbReference>